<keyword evidence="1" id="KW-0489">Methyltransferase</keyword>
<keyword evidence="8" id="KW-1185">Reference proteome</keyword>
<dbReference type="FunFam" id="1.10.10.10:FF:000213">
    <property type="entry name" value="Coniferyl alcohol 9-O-methyltransferase"/>
    <property type="match status" value="1"/>
</dbReference>
<feature type="domain" description="O-methyltransferase dimerisation" evidence="6">
    <location>
        <begin position="28"/>
        <end position="115"/>
    </location>
</feature>
<dbReference type="Proteomes" id="UP000734854">
    <property type="component" value="Unassembled WGS sequence"/>
</dbReference>
<evidence type="ECO:0000256" key="2">
    <source>
        <dbReference type="ARBA" id="ARBA00022679"/>
    </source>
</evidence>
<evidence type="ECO:0000256" key="4">
    <source>
        <dbReference type="PIRSR" id="PIRSR005739-1"/>
    </source>
</evidence>
<dbReference type="SUPFAM" id="SSF53335">
    <property type="entry name" value="S-adenosyl-L-methionine-dependent methyltransferases"/>
    <property type="match status" value="2"/>
</dbReference>
<keyword evidence="3" id="KW-0949">S-adenosyl-L-methionine</keyword>
<dbReference type="Pfam" id="PF08100">
    <property type="entry name" value="Dimerisation"/>
    <property type="match status" value="1"/>
</dbReference>
<dbReference type="InterPro" id="IPR012967">
    <property type="entry name" value="COMT_dimerisation"/>
</dbReference>
<evidence type="ECO:0000256" key="3">
    <source>
        <dbReference type="ARBA" id="ARBA00022691"/>
    </source>
</evidence>
<organism evidence="7 8">
    <name type="scientific">Zingiber officinale</name>
    <name type="common">Ginger</name>
    <name type="synonym">Amomum zingiber</name>
    <dbReference type="NCBI Taxonomy" id="94328"/>
    <lineage>
        <taxon>Eukaryota</taxon>
        <taxon>Viridiplantae</taxon>
        <taxon>Streptophyta</taxon>
        <taxon>Embryophyta</taxon>
        <taxon>Tracheophyta</taxon>
        <taxon>Spermatophyta</taxon>
        <taxon>Magnoliopsida</taxon>
        <taxon>Liliopsida</taxon>
        <taxon>Zingiberales</taxon>
        <taxon>Zingiberaceae</taxon>
        <taxon>Zingiber</taxon>
    </lineage>
</organism>
<dbReference type="PIRSF" id="PIRSF005739">
    <property type="entry name" value="O-mtase"/>
    <property type="match status" value="1"/>
</dbReference>
<sequence length="401" mass="44147">MESMNKNGIPGDHEVAKAELMRGHGHLWNIIFNYVNSMALKCAAELGIADVIYRHGQPLPLSVLLTELSILPSRTDSFRRLMRLLVHSGLFTSSTAGDEEEEAYALTPISASFLVTSKAENMSPLVFAVLDPVMVDPWHCLSRWFTAADEPPAAFDLFHGKSLFELTGNNPEFNVNFNRGLAADSSFVAKLILEQCGGDVFRGLQSLVDVGGGSGVLATAIADAFPQTKCAVFDLPHVVALLQGKPTVAAIAGDMFEFVPPADAVILKACNIINLLLLPFNFLIINNQSSICYIMQWVLHDWNDEDCVRILRNCKKAIPPKEKGGKVIIIEMVMKLENEEDGSIHDETAETQLLFDVYIMTPVPGKQRSEAEWKSIFIAAGFSSYTITPILGLRSLIQLFY</sequence>
<dbReference type="InterPro" id="IPR001077">
    <property type="entry name" value="COMT_C"/>
</dbReference>
<dbReference type="PROSITE" id="PS51683">
    <property type="entry name" value="SAM_OMT_II"/>
    <property type="match status" value="1"/>
</dbReference>
<evidence type="ECO:0000256" key="1">
    <source>
        <dbReference type="ARBA" id="ARBA00022603"/>
    </source>
</evidence>
<evidence type="ECO:0000259" key="6">
    <source>
        <dbReference type="Pfam" id="PF08100"/>
    </source>
</evidence>
<dbReference type="Gene3D" id="3.40.50.150">
    <property type="entry name" value="Vaccinia Virus protein VP39"/>
    <property type="match status" value="1"/>
</dbReference>
<dbReference type="InterPro" id="IPR036390">
    <property type="entry name" value="WH_DNA-bd_sf"/>
</dbReference>
<accession>A0A8J5HBH5</accession>
<dbReference type="AlphaFoldDB" id="A0A8J5HBH5"/>
<reference evidence="7 8" key="1">
    <citation type="submission" date="2020-08" db="EMBL/GenBank/DDBJ databases">
        <title>Plant Genome Project.</title>
        <authorList>
            <person name="Zhang R.-G."/>
        </authorList>
    </citation>
    <scope>NUCLEOTIDE SEQUENCE [LARGE SCALE GENOMIC DNA]</scope>
    <source>
        <tissue evidence="7">Rhizome</tissue>
    </source>
</reference>
<dbReference type="GO" id="GO:0008171">
    <property type="term" value="F:O-methyltransferase activity"/>
    <property type="evidence" value="ECO:0007669"/>
    <property type="project" value="InterPro"/>
</dbReference>
<keyword evidence="2" id="KW-0808">Transferase</keyword>
<evidence type="ECO:0000313" key="8">
    <source>
        <dbReference type="Proteomes" id="UP000734854"/>
    </source>
</evidence>
<feature type="active site" description="Proton acceptor" evidence="4">
    <location>
        <position position="300"/>
    </location>
</feature>
<dbReference type="InterPro" id="IPR016461">
    <property type="entry name" value="COMT-like"/>
</dbReference>
<evidence type="ECO:0000259" key="5">
    <source>
        <dbReference type="Pfam" id="PF00891"/>
    </source>
</evidence>
<dbReference type="InterPro" id="IPR029063">
    <property type="entry name" value="SAM-dependent_MTases_sf"/>
</dbReference>
<evidence type="ECO:0000313" key="7">
    <source>
        <dbReference type="EMBL" id="KAG6524436.1"/>
    </source>
</evidence>
<dbReference type="GO" id="GO:0032259">
    <property type="term" value="P:methylation"/>
    <property type="evidence" value="ECO:0007669"/>
    <property type="project" value="UniProtKB-KW"/>
</dbReference>
<dbReference type="Gene3D" id="1.10.10.10">
    <property type="entry name" value="Winged helix-like DNA-binding domain superfamily/Winged helix DNA-binding domain"/>
    <property type="match status" value="1"/>
</dbReference>
<feature type="domain" description="O-methyltransferase C-terminal" evidence="5">
    <location>
        <begin position="293"/>
        <end position="383"/>
    </location>
</feature>
<name>A0A8J5HBH5_ZINOF</name>
<comment type="caution">
    <text evidence="7">The sequence shown here is derived from an EMBL/GenBank/DDBJ whole genome shotgun (WGS) entry which is preliminary data.</text>
</comment>
<dbReference type="InterPro" id="IPR036388">
    <property type="entry name" value="WH-like_DNA-bd_sf"/>
</dbReference>
<dbReference type="Pfam" id="PF00891">
    <property type="entry name" value="Methyltransf_2"/>
    <property type="match status" value="2"/>
</dbReference>
<dbReference type="GO" id="GO:0046983">
    <property type="term" value="F:protein dimerization activity"/>
    <property type="evidence" value="ECO:0007669"/>
    <property type="project" value="InterPro"/>
</dbReference>
<dbReference type="FunFam" id="3.40.50.150:FF:000206">
    <property type="entry name" value="O-methyltransferase ZRP4"/>
    <property type="match status" value="1"/>
</dbReference>
<dbReference type="EMBL" id="JACMSC010000004">
    <property type="protein sequence ID" value="KAG6524436.1"/>
    <property type="molecule type" value="Genomic_DNA"/>
</dbReference>
<gene>
    <name evidence="7" type="ORF">ZIOFF_014345</name>
</gene>
<dbReference type="SUPFAM" id="SSF46785">
    <property type="entry name" value="Winged helix' DNA-binding domain"/>
    <property type="match status" value="1"/>
</dbReference>
<proteinExistence type="predicted"/>
<protein>
    <submittedName>
        <fullName evidence="7">Uncharacterized protein</fullName>
    </submittedName>
</protein>
<dbReference type="PANTHER" id="PTHR11746">
    <property type="entry name" value="O-METHYLTRANSFERASE"/>
    <property type="match status" value="1"/>
</dbReference>
<feature type="domain" description="O-methyltransferase C-terminal" evidence="5">
    <location>
        <begin position="138"/>
        <end position="269"/>
    </location>
</feature>